<organism evidence="1 2">
    <name type="scientific">Sphingomonas oligophenolica</name>
    <dbReference type="NCBI Taxonomy" id="301154"/>
    <lineage>
        <taxon>Bacteria</taxon>
        <taxon>Pseudomonadati</taxon>
        <taxon>Pseudomonadota</taxon>
        <taxon>Alphaproteobacteria</taxon>
        <taxon>Sphingomonadales</taxon>
        <taxon>Sphingomonadaceae</taxon>
        <taxon>Sphingomonas</taxon>
    </lineage>
</organism>
<sequence>MLDAALFHASYAECRAAFLAAAAAADAQMLRFEHPSARRPASEALTMDAALIGPADAKHLLVMSSGTHGSEGFVGSALQTDTLRRLDLSALMRQDIAILMIHGVNPFGWSHHSRTNENQVDLNRNFVDFGRPRREHPLSEAIQRVSALSTRDGPDFAAISADMQTLIQAHGLPAVSDALQCGQYVKQDGVGFGGFTPEWSNVTLHEIWARFFVGRAVIGLIDWHTGLGQYGEPVFLCFDDPQGASYALAASWWGDEALAASNQSYQSGTRPIYSGLLIVAAAQAARAAGATPVGAVVEFGTFDPLQAAQCLWIDRWLRNQPVDADPDKVRALDAHVLHFFYPNEPKWNETALTNGRAIIDRAIAGLATA</sequence>
<name>A0ABU9YAQ8_9SPHN</name>
<dbReference type="CDD" id="cd06233">
    <property type="entry name" value="M14-like"/>
    <property type="match status" value="1"/>
</dbReference>
<dbReference type="Gene3D" id="3.40.630.10">
    <property type="entry name" value="Zn peptidases"/>
    <property type="match status" value="1"/>
</dbReference>
<dbReference type="Proteomes" id="UP001419910">
    <property type="component" value="Unassembled WGS sequence"/>
</dbReference>
<evidence type="ECO:0000313" key="2">
    <source>
        <dbReference type="Proteomes" id="UP001419910"/>
    </source>
</evidence>
<dbReference type="EMBL" id="JBDIME010000035">
    <property type="protein sequence ID" value="MEN2792895.1"/>
    <property type="molecule type" value="Genomic_DNA"/>
</dbReference>
<comment type="caution">
    <text evidence="1">The sequence shown here is derived from an EMBL/GenBank/DDBJ whole genome shotgun (WGS) entry which is preliminary data.</text>
</comment>
<dbReference type="SUPFAM" id="SSF53187">
    <property type="entry name" value="Zn-dependent exopeptidases"/>
    <property type="match status" value="1"/>
</dbReference>
<dbReference type="RefSeq" id="WP_343889191.1">
    <property type="nucleotide sequence ID" value="NZ_BAAAEH010000017.1"/>
</dbReference>
<dbReference type="Pfam" id="PF10994">
    <property type="entry name" value="DUF2817"/>
    <property type="match status" value="1"/>
</dbReference>
<evidence type="ECO:0000313" key="1">
    <source>
        <dbReference type="EMBL" id="MEN2792895.1"/>
    </source>
</evidence>
<accession>A0ABU9YAQ8</accession>
<protein>
    <submittedName>
        <fullName evidence="1">DUF2817 domain-containing protein</fullName>
    </submittedName>
</protein>
<gene>
    <name evidence="1" type="ORF">ABC974_24920</name>
</gene>
<keyword evidence="2" id="KW-1185">Reference proteome</keyword>
<reference evidence="1 2" key="1">
    <citation type="submission" date="2024-05" db="EMBL/GenBank/DDBJ databases">
        <authorList>
            <person name="Liu Q."/>
            <person name="Xin Y.-H."/>
        </authorList>
    </citation>
    <scope>NUCLEOTIDE SEQUENCE [LARGE SCALE GENOMIC DNA]</scope>
    <source>
        <strain evidence="1 2">CGMCC 1.10181</strain>
    </source>
</reference>
<proteinExistence type="predicted"/>
<dbReference type="InterPro" id="IPR021259">
    <property type="entry name" value="DUF2817"/>
</dbReference>